<dbReference type="KEGG" id="vg:29997526"/>
<reference evidence="1 2" key="1">
    <citation type="journal article" date="2016" name="Virus Res.">
        <title>Identification of a novel aviadenovirus, designated pigeon adenovirus 2 in domestic pigeons (Columba livia).</title>
        <authorList>
            <person name="Teske L."/>
            <person name="Rubbenstroth D."/>
            <person name="Meixner M."/>
            <person name="Liere K."/>
            <person name="Bartels H."/>
            <person name="Rautenschlein S."/>
        </authorList>
    </citation>
    <scope>NUCLEOTIDE SEQUENCE [LARGE SCALE GENOMIC DNA]</scope>
    <source>
        <strain evidence="1">YPDS-Y-V1.A19.11-2013</strain>
    </source>
</reference>
<accession>A0A1D8QM94</accession>
<dbReference type="Proteomes" id="UP000201673">
    <property type="component" value="Segment"/>
</dbReference>
<evidence type="ECO:0000313" key="2">
    <source>
        <dbReference type="Proteomes" id="UP000201673"/>
    </source>
</evidence>
<sequence length="307" mass="34986">MALSKSTANNPRSWECGFETNVGAIWFATLVIKDPHYPDYETRYLEKFETALSTIPWAADENEEHYRQLNQLITKKCYVLRGRTICIGRKRYQLLKCIVYCNALLFLSKTEKMTYLELVAHRLFSTYNRLLRDNYKMLRKVPQLCFRENGFPLSNSHALQMAVKSLCFALSEHAPVTAKNGGLRPLEYGSNGLVRSFELDPPQEGIAITQPMIVRGVVDRFIPCKALNEIVKEGLCFAPGCKNGTTENGKEKWTVHVHVPNPDDLDGCRQPPSLQSAAKLAVLEACMRAKREKHSPRYSPYFSALYQ</sequence>
<dbReference type="RefSeq" id="YP_009310452.1">
    <property type="nucleotide sequence ID" value="NC_031503.1"/>
</dbReference>
<evidence type="ECO:0000313" key="1">
    <source>
        <dbReference type="EMBL" id="AOW42070.1"/>
    </source>
</evidence>
<organism evidence="1 2">
    <name type="scientific">Pigeon adenovirus 2</name>
    <dbReference type="NCBI Taxonomy" id="1907767"/>
    <lineage>
        <taxon>Viruses</taxon>
        <taxon>Varidnaviria</taxon>
        <taxon>Bamfordvirae</taxon>
        <taxon>Preplasmiviricota</taxon>
        <taxon>Polisuviricotina</taxon>
        <taxon>Pharingeaviricetes</taxon>
        <taxon>Rowavirales</taxon>
        <taxon>Adenoviridae</taxon>
        <taxon>Aviadenovirus</taxon>
        <taxon>Aviadenovirus columbidae</taxon>
        <taxon>Pigeon aviadenovirus B</taxon>
    </lineage>
</organism>
<gene>
    <name evidence="1" type="primary">ORF8</name>
</gene>
<proteinExistence type="predicted"/>
<dbReference type="EMBL" id="KX121164">
    <property type="protein sequence ID" value="AOW42070.1"/>
    <property type="molecule type" value="Genomic_DNA"/>
</dbReference>
<name>A0A1D8QM94_9ADEN</name>
<protein>
    <submittedName>
        <fullName evidence="1">GAM-1</fullName>
    </submittedName>
</protein>
<dbReference type="GeneID" id="29997526"/>
<dbReference type="OrthoDB" id="30444at10239"/>
<keyword evidence="2" id="KW-1185">Reference proteome</keyword>